<dbReference type="AlphaFoldDB" id="A0A3L7JQY8"/>
<dbReference type="EMBL" id="RCVZ01000016">
    <property type="protein sequence ID" value="RLQ93237.1"/>
    <property type="molecule type" value="Genomic_DNA"/>
</dbReference>
<gene>
    <name evidence="1" type="ORF">D9X91_18595</name>
</gene>
<dbReference type="OrthoDB" id="2353168at2"/>
<protein>
    <recommendedName>
        <fullName evidence="3">VOC domain-containing protein</fullName>
    </recommendedName>
</protein>
<proteinExistence type="predicted"/>
<dbReference type="Gene3D" id="3.10.180.10">
    <property type="entry name" value="2,3-Dihydroxybiphenyl 1,2-Dioxygenase, domain 1"/>
    <property type="match status" value="1"/>
</dbReference>
<dbReference type="SUPFAM" id="SSF54593">
    <property type="entry name" value="Glyoxalase/Bleomycin resistance protein/Dihydroxybiphenyl dioxygenase"/>
    <property type="match status" value="1"/>
</dbReference>
<reference evidence="1 2" key="1">
    <citation type="submission" date="2018-10" db="EMBL/GenBank/DDBJ databases">
        <title>Falsibacillus sp. genome draft.</title>
        <authorList>
            <person name="Shi S."/>
        </authorList>
    </citation>
    <scope>NUCLEOTIDE SEQUENCE [LARGE SCALE GENOMIC DNA]</scope>
    <source>
        <strain evidence="1 2">GY 10110</strain>
    </source>
</reference>
<evidence type="ECO:0000313" key="2">
    <source>
        <dbReference type="Proteomes" id="UP000276770"/>
    </source>
</evidence>
<name>A0A3L7JQY8_9BACI</name>
<accession>A0A3L7JQY8</accession>
<evidence type="ECO:0008006" key="3">
    <source>
        <dbReference type="Google" id="ProtNLM"/>
    </source>
</evidence>
<organism evidence="1 2">
    <name type="scientific">Falsibacillus albus</name>
    <dbReference type="NCBI Taxonomy" id="2478915"/>
    <lineage>
        <taxon>Bacteria</taxon>
        <taxon>Bacillati</taxon>
        <taxon>Bacillota</taxon>
        <taxon>Bacilli</taxon>
        <taxon>Bacillales</taxon>
        <taxon>Bacillaceae</taxon>
        <taxon>Falsibacillus</taxon>
    </lineage>
</organism>
<comment type="caution">
    <text evidence="1">The sequence shown here is derived from an EMBL/GenBank/DDBJ whole genome shotgun (WGS) entry which is preliminary data.</text>
</comment>
<keyword evidence="2" id="KW-1185">Reference proteome</keyword>
<dbReference type="InterPro" id="IPR029068">
    <property type="entry name" value="Glyas_Bleomycin-R_OHBP_Dase"/>
</dbReference>
<dbReference type="RefSeq" id="WP_121682145.1">
    <property type="nucleotide sequence ID" value="NZ_RCVZ01000016.1"/>
</dbReference>
<sequence>MLFHFHYWTPHVEETETFYLAQGFRVQQRIGREDGEFQSYDPPLDWNDFRGRPIMFRIIEMRRGRVNVTFGYGKRVKFDHIGFFVVKEELEHICQKAESLKWNVRSNERRTFISTPYGFQIELQQHQDIFDAKVHSQISSMEIQAEENDFEKELNYLFGSAMNISITQNSSAALKKVGISGLDSAGGIDPNGVLLVCENKG</sequence>
<evidence type="ECO:0000313" key="1">
    <source>
        <dbReference type="EMBL" id="RLQ93237.1"/>
    </source>
</evidence>
<dbReference type="Proteomes" id="UP000276770">
    <property type="component" value="Unassembled WGS sequence"/>
</dbReference>